<evidence type="ECO:0000256" key="2">
    <source>
        <dbReference type="SAM" id="Phobius"/>
    </source>
</evidence>
<evidence type="ECO:0000256" key="1">
    <source>
        <dbReference type="SAM" id="Coils"/>
    </source>
</evidence>
<keyword evidence="2" id="KW-0812">Transmembrane</keyword>
<proteinExistence type="predicted"/>
<keyword evidence="2" id="KW-1133">Transmembrane helix</keyword>
<accession>A0A8S5S6W8</accession>
<dbReference type="EMBL" id="BK032540">
    <property type="protein sequence ID" value="DAF46555.1"/>
    <property type="molecule type" value="Genomic_DNA"/>
</dbReference>
<keyword evidence="2" id="KW-0472">Membrane</keyword>
<feature type="transmembrane region" description="Helical" evidence="2">
    <location>
        <begin position="90"/>
        <end position="111"/>
    </location>
</feature>
<dbReference type="Gene3D" id="1.20.5.340">
    <property type="match status" value="1"/>
</dbReference>
<reference evidence="3" key="1">
    <citation type="journal article" date="2021" name="Proc. Natl. Acad. Sci. U.S.A.">
        <title>A Catalog of Tens of Thousands of Viruses from Human Metagenomes Reveals Hidden Associations with Chronic Diseases.</title>
        <authorList>
            <person name="Tisza M.J."/>
            <person name="Buck C.B."/>
        </authorList>
    </citation>
    <scope>NUCLEOTIDE SEQUENCE</scope>
    <source>
        <strain evidence="3">Ct1ba2</strain>
    </source>
</reference>
<dbReference type="SUPFAM" id="SSF57997">
    <property type="entry name" value="Tropomyosin"/>
    <property type="match status" value="1"/>
</dbReference>
<keyword evidence="1" id="KW-0175">Coiled coil</keyword>
<evidence type="ECO:0000313" key="3">
    <source>
        <dbReference type="EMBL" id="DAF46555.1"/>
    </source>
</evidence>
<protein>
    <submittedName>
        <fullName evidence="3">Vesicle-associated membrane protein 2</fullName>
    </submittedName>
</protein>
<sequence>MDEINEKVTKLESVVDTHDESLKTINKKIIEIENNYDTIDRRLIVVEQNIANINSNTTEIKNDLKDLARKREEDHYIKPIERTASYKDKVVMAVITGVIAFILGIILPNLIK</sequence>
<organism evidence="3">
    <name type="scientific">Myoviridae sp. ct1ba2</name>
    <dbReference type="NCBI Taxonomy" id="2827654"/>
    <lineage>
        <taxon>Viruses</taxon>
        <taxon>Duplodnaviria</taxon>
        <taxon>Heunggongvirae</taxon>
        <taxon>Uroviricota</taxon>
        <taxon>Caudoviricetes</taxon>
    </lineage>
</organism>
<name>A0A8S5S6W8_9CAUD</name>
<feature type="coiled-coil region" evidence="1">
    <location>
        <begin position="22"/>
        <end position="70"/>
    </location>
</feature>